<feature type="transmembrane region" description="Helical" evidence="5">
    <location>
        <begin position="75"/>
        <end position="93"/>
    </location>
</feature>
<comment type="subcellular location">
    <subcellularLocation>
        <location evidence="5">Cell membrane</location>
    </subcellularLocation>
    <subcellularLocation>
        <location evidence="5">Bacterial flagellum basal body</location>
    </subcellularLocation>
</comment>
<comment type="similarity">
    <text evidence="5">Belongs to the FliO/MopB family.</text>
</comment>
<proteinExistence type="inferred from homology"/>
<keyword evidence="6" id="KW-0175">Coiled coil</keyword>
<evidence type="ECO:0000256" key="3">
    <source>
        <dbReference type="ARBA" id="ARBA00022989"/>
    </source>
</evidence>
<sequence>MISTVKRILLFFTFFILISYSEGYFVANIAADSLDESVEDFYSKKNEEKEKDENLSPQPDANTESDQLSITFVDGLQMIFALIFVIAILYFLLRFINKRSQSFQQNRLIQNIGGTSLGGNKSIQIVKVGNQLFIVGVGEDITLLKEITDKEEYEAYLLQHNEQLEKSLQPVDMFSKVLKNGMKFIKSSSENKSTTSFNMHLKGKLDEIKKERRDALNRMEKKESKQDE</sequence>
<dbReference type="Proteomes" id="UP001596147">
    <property type="component" value="Unassembled WGS sequence"/>
</dbReference>
<keyword evidence="8" id="KW-1185">Reference proteome</keyword>
<evidence type="ECO:0000256" key="6">
    <source>
        <dbReference type="SAM" id="Coils"/>
    </source>
</evidence>
<accession>A0ABW0LD71</accession>
<dbReference type="RefSeq" id="WP_382347621.1">
    <property type="nucleotide sequence ID" value="NZ_JBHSMC010000001.1"/>
</dbReference>
<protein>
    <recommendedName>
        <fullName evidence="5">Flagellar protein</fullName>
    </recommendedName>
</protein>
<keyword evidence="1 5" id="KW-1003">Cell membrane</keyword>
<keyword evidence="2 5" id="KW-0812">Transmembrane</keyword>
<dbReference type="NCBIfam" id="TIGR03500">
    <property type="entry name" value="FliO_TIGR"/>
    <property type="match status" value="1"/>
</dbReference>
<evidence type="ECO:0000256" key="4">
    <source>
        <dbReference type="ARBA" id="ARBA00023136"/>
    </source>
</evidence>
<gene>
    <name evidence="7" type="primary">fliO</name>
    <name evidence="7" type="ORF">ACFPM4_03170</name>
</gene>
<name>A0ABW0LD71_9BACI</name>
<keyword evidence="4 5" id="KW-0472">Membrane</keyword>
<keyword evidence="7" id="KW-0969">Cilium</keyword>
<dbReference type="EMBL" id="JBHSMC010000001">
    <property type="protein sequence ID" value="MFC5463754.1"/>
    <property type="molecule type" value="Genomic_DNA"/>
</dbReference>
<keyword evidence="3 5" id="KW-1133">Transmembrane helix</keyword>
<feature type="coiled-coil region" evidence="6">
    <location>
        <begin position="198"/>
        <end position="225"/>
    </location>
</feature>
<evidence type="ECO:0000256" key="5">
    <source>
        <dbReference type="RuleBase" id="RU362064"/>
    </source>
</evidence>
<dbReference type="Pfam" id="PF04347">
    <property type="entry name" value="FliO"/>
    <property type="match status" value="1"/>
</dbReference>
<keyword evidence="7" id="KW-0966">Cell projection</keyword>
<comment type="caution">
    <text evidence="7">The sequence shown here is derived from an EMBL/GenBank/DDBJ whole genome shotgun (WGS) entry which is preliminary data.</text>
</comment>
<organism evidence="7 8">
    <name type="scientific">Lederbergia graminis</name>
    <dbReference type="NCBI Taxonomy" id="735518"/>
    <lineage>
        <taxon>Bacteria</taxon>
        <taxon>Bacillati</taxon>
        <taxon>Bacillota</taxon>
        <taxon>Bacilli</taxon>
        <taxon>Bacillales</taxon>
        <taxon>Bacillaceae</taxon>
        <taxon>Lederbergia</taxon>
    </lineage>
</organism>
<evidence type="ECO:0000256" key="2">
    <source>
        <dbReference type="ARBA" id="ARBA00022692"/>
    </source>
</evidence>
<evidence type="ECO:0000313" key="7">
    <source>
        <dbReference type="EMBL" id="MFC5463754.1"/>
    </source>
</evidence>
<evidence type="ECO:0000256" key="1">
    <source>
        <dbReference type="ARBA" id="ARBA00022475"/>
    </source>
</evidence>
<keyword evidence="5" id="KW-0975">Bacterial flagellum</keyword>
<reference evidence="8" key="1">
    <citation type="journal article" date="2019" name="Int. J. Syst. Evol. Microbiol.">
        <title>The Global Catalogue of Microorganisms (GCM) 10K type strain sequencing project: providing services to taxonomists for standard genome sequencing and annotation.</title>
        <authorList>
            <consortium name="The Broad Institute Genomics Platform"/>
            <consortium name="The Broad Institute Genome Sequencing Center for Infectious Disease"/>
            <person name="Wu L."/>
            <person name="Ma J."/>
        </authorList>
    </citation>
    <scope>NUCLEOTIDE SEQUENCE [LARGE SCALE GENOMIC DNA]</scope>
    <source>
        <strain evidence="8">CGMCC 1.12237</strain>
    </source>
</reference>
<evidence type="ECO:0000313" key="8">
    <source>
        <dbReference type="Proteomes" id="UP001596147"/>
    </source>
</evidence>
<keyword evidence="7" id="KW-0282">Flagellum</keyword>
<dbReference type="InterPro" id="IPR022781">
    <property type="entry name" value="Flagellar_biosynth_FliO"/>
</dbReference>